<evidence type="ECO:0000313" key="3">
    <source>
        <dbReference type="EMBL" id="RVW35800.1"/>
    </source>
</evidence>
<protein>
    <recommendedName>
        <fullName evidence="2">Retrovirus-related Pol polyprotein from transposon TNT 1-94-like beta-barrel domain-containing protein</fullName>
    </recommendedName>
</protein>
<comment type="caution">
    <text evidence="3">The sequence shown here is derived from an EMBL/GenBank/DDBJ whole genome shotgun (WGS) entry which is preliminary data.</text>
</comment>
<accession>A0A438DJZ6</accession>
<sequence length="479" mass="53305">MGRVTGMKHGHHSFQPNLSGHLSIRPSLSLAITHFGQVSLAISQSDHLFLWPSVPVLRPVSLVSSLPYFLQPYSTVFLISMTKYGMASSQVSSVTAPESGGSSEIPNLGGRKEEYLTGEAVMPETTEPGFKKWKIENSMIMLNQPYMTSAKESSQLLSITQLTRYWQQLDLFETHSWKYSDDAATYRQIVEQKRLFKFFLRLNRELDDVRGRIMSIKPLPSLRRFFQRLGMKKGRKKVMMGSKEQPAPTLDASALAARSFNSSGGDRQKRDRPWCDYYGRAHVAANSESTSVPEPSPFNKEQMEMLQKLLSQVGSGSTTVAFTANRGGMKPWIVDTGASDHMTGDAAILQNYKPSNGHSSVHIADGSKSKIAGTGSIKLTKDLYLDSVLHDLKSGKMIGSAELCSGLYLLMWPILKPSLSSKLRTVSDIIHISSCVDTPQQNGVAERKNRHLLEVARCLMFSSNVPNYFWGKLFSQLPI</sequence>
<feature type="domain" description="Retrovirus-related Pol polyprotein from transposon TNT 1-94-like beta-barrel" evidence="2">
    <location>
        <begin position="332"/>
        <end position="390"/>
    </location>
</feature>
<name>A0A438DJZ6_VITVI</name>
<dbReference type="PANTHER" id="PTHR42648:SF31">
    <property type="entry name" value="RNA-DIRECTED DNA POLYMERASE"/>
    <property type="match status" value="1"/>
</dbReference>
<evidence type="ECO:0000259" key="2">
    <source>
        <dbReference type="Pfam" id="PF22936"/>
    </source>
</evidence>
<evidence type="ECO:0000256" key="1">
    <source>
        <dbReference type="ARBA" id="ARBA00022670"/>
    </source>
</evidence>
<dbReference type="GO" id="GO:0008233">
    <property type="term" value="F:peptidase activity"/>
    <property type="evidence" value="ECO:0007669"/>
    <property type="project" value="UniProtKB-KW"/>
</dbReference>
<dbReference type="AlphaFoldDB" id="A0A438DJZ6"/>
<proteinExistence type="predicted"/>
<dbReference type="PANTHER" id="PTHR42648">
    <property type="entry name" value="TRANSPOSASE, PUTATIVE-RELATED"/>
    <property type="match status" value="1"/>
</dbReference>
<dbReference type="InterPro" id="IPR012337">
    <property type="entry name" value="RNaseH-like_sf"/>
</dbReference>
<dbReference type="InterPro" id="IPR036397">
    <property type="entry name" value="RNaseH_sf"/>
</dbReference>
<dbReference type="GO" id="GO:0003676">
    <property type="term" value="F:nucleic acid binding"/>
    <property type="evidence" value="ECO:0007669"/>
    <property type="project" value="InterPro"/>
</dbReference>
<gene>
    <name evidence="3" type="ORF">CK203_082476</name>
</gene>
<dbReference type="Proteomes" id="UP000288805">
    <property type="component" value="Unassembled WGS sequence"/>
</dbReference>
<keyword evidence="1" id="KW-0645">Protease</keyword>
<dbReference type="SUPFAM" id="SSF53098">
    <property type="entry name" value="Ribonuclease H-like"/>
    <property type="match status" value="1"/>
</dbReference>
<dbReference type="GO" id="GO:0006508">
    <property type="term" value="P:proteolysis"/>
    <property type="evidence" value="ECO:0007669"/>
    <property type="project" value="UniProtKB-KW"/>
</dbReference>
<dbReference type="EMBL" id="QGNW01001593">
    <property type="protein sequence ID" value="RVW35800.1"/>
    <property type="molecule type" value="Genomic_DNA"/>
</dbReference>
<dbReference type="InterPro" id="IPR054722">
    <property type="entry name" value="PolX-like_BBD"/>
</dbReference>
<evidence type="ECO:0000313" key="4">
    <source>
        <dbReference type="Proteomes" id="UP000288805"/>
    </source>
</evidence>
<reference evidence="3 4" key="1">
    <citation type="journal article" date="2018" name="PLoS Genet.">
        <title>Population sequencing reveals clonal diversity and ancestral inbreeding in the grapevine cultivar Chardonnay.</title>
        <authorList>
            <person name="Roach M.J."/>
            <person name="Johnson D.L."/>
            <person name="Bohlmann J."/>
            <person name="van Vuuren H.J."/>
            <person name="Jones S.J."/>
            <person name="Pretorius I.S."/>
            <person name="Schmidt S.A."/>
            <person name="Borneman A.R."/>
        </authorList>
    </citation>
    <scope>NUCLEOTIDE SEQUENCE [LARGE SCALE GENOMIC DNA]</scope>
    <source>
        <strain evidence="4">cv. Chardonnay</strain>
        <tissue evidence="3">Leaf</tissue>
    </source>
</reference>
<dbReference type="Gene3D" id="3.30.420.10">
    <property type="entry name" value="Ribonuclease H-like superfamily/Ribonuclease H"/>
    <property type="match status" value="1"/>
</dbReference>
<organism evidence="3 4">
    <name type="scientific">Vitis vinifera</name>
    <name type="common">Grape</name>
    <dbReference type="NCBI Taxonomy" id="29760"/>
    <lineage>
        <taxon>Eukaryota</taxon>
        <taxon>Viridiplantae</taxon>
        <taxon>Streptophyta</taxon>
        <taxon>Embryophyta</taxon>
        <taxon>Tracheophyta</taxon>
        <taxon>Spermatophyta</taxon>
        <taxon>Magnoliopsida</taxon>
        <taxon>eudicotyledons</taxon>
        <taxon>Gunneridae</taxon>
        <taxon>Pentapetalae</taxon>
        <taxon>rosids</taxon>
        <taxon>Vitales</taxon>
        <taxon>Vitaceae</taxon>
        <taxon>Viteae</taxon>
        <taxon>Vitis</taxon>
    </lineage>
</organism>
<dbReference type="InterPro" id="IPR039537">
    <property type="entry name" value="Retrotran_Ty1/copia-like"/>
</dbReference>
<keyword evidence="1" id="KW-0378">Hydrolase</keyword>
<dbReference type="Pfam" id="PF22936">
    <property type="entry name" value="Pol_BBD"/>
    <property type="match status" value="1"/>
</dbReference>